<dbReference type="InterPro" id="IPR053158">
    <property type="entry name" value="CapK_Type1_Caps_Biosynth"/>
</dbReference>
<gene>
    <name evidence="1" type="ORF">JK386_13450</name>
</gene>
<protein>
    <recommendedName>
        <fullName evidence="3">Adenylate synthase</fullName>
    </recommendedName>
</protein>
<evidence type="ECO:0000313" key="1">
    <source>
        <dbReference type="EMBL" id="MBM9460904.1"/>
    </source>
</evidence>
<organism evidence="1 2">
    <name type="scientific">Nocardioides faecalis</name>
    <dbReference type="NCBI Taxonomy" id="2803858"/>
    <lineage>
        <taxon>Bacteria</taxon>
        <taxon>Bacillati</taxon>
        <taxon>Actinomycetota</taxon>
        <taxon>Actinomycetes</taxon>
        <taxon>Propionibacteriales</taxon>
        <taxon>Nocardioidaceae</taxon>
        <taxon>Nocardioides</taxon>
    </lineage>
</organism>
<dbReference type="InterPro" id="IPR012685">
    <property type="entry name" value="CHP02304_F390_synth-rel"/>
</dbReference>
<dbReference type="Proteomes" id="UP000663791">
    <property type="component" value="Unassembled WGS sequence"/>
</dbReference>
<dbReference type="Gene3D" id="3.40.50.12780">
    <property type="entry name" value="N-terminal domain of ligase-like"/>
    <property type="match status" value="1"/>
</dbReference>
<reference evidence="1" key="1">
    <citation type="submission" date="2021-01" db="EMBL/GenBank/DDBJ databases">
        <title>Novel species in genus Nocardioides.</title>
        <authorList>
            <person name="Zhang G."/>
        </authorList>
    </citation>
    <scope>NUCLEOTIDE SEQUENCE</scope>
    <source>
        <strain evidence="1">Zg-536</strain>
    </source>
</reference>
<keyword evidence="2" id="KW-1185">Reference proteome</keyword>
<evidence type="ECO:0000313" key="2">
    <source>
        <dbReference type="Proteomes" id="UP000663791"/>
    </source>
</evidence>
<name>A0A938Y801_9ACTN</name>
<dbReference type="NCBIfam" id="TIGR02304">
    <property type="entry name" value="aden_form_hyp"/>
    <property type="match status" value="1"/>
</dbReference>
<dbReference type="PANTHER" id="PTHR36932:SF1">
    <property type="entry name" value="CAPSULAR POLYSACCHARIDE BIOSYNTHESIS PROTEIN"/>
    <property type="match status" value="1"/>
</dbReference>
<evidence type="ECO:0008006" key="3">
    <source>
        <dbReference type="Google" id="ProtNLM"/>
    </source>
</evidence>
<proteinExistence type="predicted"/>
<dbReference type="AlphaFoldDB" id="A0A938Y801"/>
<dbReference type="SUPFAM" id="SSF56801">
    <property type="entry name" value="Acetyl-CoA synthetase-like"/>
    <property type="match status" value="1"/>
</dbReference>
<dbReference type="InterPro" id="IPR042099">
    <property type="entry name" value="ANL_N_sf"/>
</dbReference>
<accession>A0A938Y801</accession>
<dbReference type="PANTHER" id="PTHR36932">
    <property type="entry name" value="CAPSULAR POLYSACCHARIDE BIOSYNTHESIS PROTEIN"/>
    <property type="match status" value="1"/>
</dbReference>
<comment type="caution">
    <text evidence="1">The sequence shown here is derived from an EMBL/GenBank/DDBJ whole genome shotgun (WGS) entry which is preliminary data.</text>
</comment>
<dbReference type="RefSeq" id="WP_205292216.1">
    <property type="nucleotide sequence ID" value="NZ_CP074406.1"/>
</dbReference>
<sequence>MGSTVSVLESGQVARDDVGPGLVGAFLAERTVHRRNAGFEARRQRALRRFLDHTLPRAPYYAALAARTGRDRLDLADLPVVDKRTVLGDFSAFNTRGITLTEALAVAEAAERSRDFSPTLPDGTTVGLSSGTSGTRGVFLVSPAESRRWAGILLGQLIAPTSLRTLARRPLRIALFLRADSNLYRTLGSSRVRFSWHDLAVPLEQHVAALPGTDVLVAPAGVLRRLAELSADAPGRVRPLQVVSVAETLEPDDEAMIAAAFGCRVEQVYQATEGLLAVSCPAGRLHLNEAHLHVEPEWLDHRRFHPVITDFTRTTQLVVRHRLDDVLLAAPGPCPCGRPGRSITGVLGRADDVLHLRRNGGAAGTPVPVYPDVLRHAVALAGDLGDYRIEQHGTQWRLATRPGRADADTVSAVGREVAVLAARLDAEPAELVAMDWPGEDPTAKRRRIRRVSG</sequence>
<dbReference type="EMBL" id="JAERTX010000012">
    <property type="protein sequence ID" value="MBM9460904.1"/>
    <property type="molecule type" value="Genomic_DNA"/>
</dbReference>